<dbReference type="EMBL" id="BSYO01000024">
    <property type="protein sequence ID" value="GMH21905.1"/>
    <property type="molecule type" value="Genomic_DNA"/>
</dbReference>
<comment type="caution">
    <text evidence="4">The sequence shown here is derived from an EMBL/GenBank/DDBJ whole genome shotgun (WGS) entry which is preliminary data.</text>
</comment>
<dbReference type="GO" id="GO:0005744">
    <property type="term" value="C:TIM23 mitochondrial import inner membrane translocase complex"/>
    <property type="evidence" value="ECO:0007669"/>
    <property type="project" value="UniProtKB-UniRule"/>
</dbReference>
<name>A0AAD3T1Z0_NEPGR</name>
<evidence type="ECO:0000256" key="2">
    <source>
        <dbReference type="SAM" id="MobiDB-lite"/>
    </source>
</evidence>
<evidence type="ECO:0000256" key="1">
    <source>
        <dbReference type="RuleBase" id="RU365079"/>
    </source>
</evidence>
<reference evidence="4" key="1">
    <citation type="submission" date="2023-05" db="EMBL/GenBank/DDBJ databases">
        <title>Nepenthes gracilis genome sequencing.</title>
        <authorList>
            <person name="Fukushima K."/>
        </authorList>
    </citation>
    <scope>NUCLEOTIDE SEQUENCE</scope>
    <source>
        <strain evidence="4">SING2019-196</strain>
    </source>
</reference>
<dbReference type="Proteomes" id="UP001279734">
    <property type="component" value="Unassembled WGS sequence"/>
</dbReference>
<dbReference type="GO" id="GO:0015031">
    <property type="term" value="P:protein transport"/>
    <property type="evidence" value="ECO:0007669"/>
    <property type="project" value="UniProtKB-KW"/>
</dbReference>
<sequence>MKSYMEQIIAETSLSLERKNKKQKRHNITADSDSYCDPGDIVSCNTTWVERDSSLKPVVNSCAEIYEVPPCSAEGSLSSEKKLDNVQSYSVVEKLSDHQSCPNAVDVEHTNHALVAAESDPRSLCRSSEICGGLHDVNGHDNAEGDANSSTEFGMKTYQRSRRNKESKTESNQGLKTYDRRRNHLESNLNPTPERDMYSSMSVLQNSSVGETLSYCPEMAVMSGFLENMVPGEDHSLKVASADDDLNEHIEQTSGLIANDMQGFLPHSFLAENGFDKPTTCHKDDKTLDDASVVDKSLLSVDMIVELPVCSVDDGTLVTSNKDDNSVQMPQMLSLLGPSSTTAAENSRKKLLILDLNGILADIIVHFSDGYMPDTTISGKAVFKRPFCDDFMEFCFERFCVGIWSSRTKRNVDGVVDFLMGEGKRKLLFCWNQFHCTDTGYFTVENKNKPLVLKELKNLWNKQEPDLPWEKGEYNESNTLLIDDSPYKALRNPPHTAIFPLPYRYHDVKDNSLGAGGDLRAYLEQVSAAENVQKFVMENPFGQRPITKSNLSWPFYAKIVGADAIEQHADVVNPSASL</sequence>
<dbReference type="Pfam" id="PF03031">
    <property type="entry name" value="NIF"/>
    <property type="match status" value="1"/>
</dbReference>
<feature type="region of interest" description="Disordered" evidence="2">
    <location>
        <begin position="136"/>
        <end position="197"/>
    </location>
</feature>
<dbReference type="AlphaFoldDB" id="A0AAD3T1Z0"/>
<feature type="domain" description="FCP1 homology" evidence="3">
    <location>
        <begin position="345"/>
        <end position="526"/>
    </location>
</feature>
<accession>A0AAD3T1Z0</accession>
<dbReference type="InterPro" id="IPR023214">
    <property type="entry name" value="HAD_sf"/>
</dbReference>
<keyword evidence="1" id="KW-0813">Transport</keyword>
<dbReference type="InterPro" id="IPR004274">
    <property type="entry name" value="FCP1_dom"/>
</dbReference>
<organism evidence="4 5">
    <name type="scientific">Nepenthes gracilis</name>
    <name type="common">Slender pitcher plant</name>
    <dbReference type="NCBI Taxonomy" id="150966"/>
    <lineage>
        <taxon>Eukaryota</taxon>
        <taxon>Viridiplantae</taxon>
        <taxon>Streptophyta</taxon>
        <taxon>Embryophyta</taxon>
        <taxon>Tracheophyta</taxon>
        <taxon>Spermatophyta</taxon>
        <taxon>Magnoliopsida</taxon>
        <taxon>eudicotyledons</taxon>
        <taxon>Gunneridae</taxon>
        <taxon>Pentapetalae</taxon>
        <taxon>Caryophyllales</taxon>
        <taxon>Nepenthaceae</taxon>
        <taxon>Nepenthes</taxon>
    </lineage>
</organism>
<dbReference type="InterPro" id="IPR050365">
    <property type="entry name" value="TIM50"/>
</dbReference>
<comment type="function">
    <text evidence="1">Essential component of the TIM23 complex, a complex that mediates the translocation of transit peptide-containing proteins across the mitochondrial inner membrane.</text>
</comment>
<evidence type="ECO:0000313" key="4">
    <source>
        <dbReference type="EMBL" id="GMH21905.1"/>
    </source>
</evidence>
<comment type="subcellular location">
    <subcellularLocation>
        <location evidence="1">Mitochondrion inner membrane</location>
        <topology evidence="1">Single-pass membrane protein</topology>
    </subcellularLocation>
</comment>
<evidence type="ECO:0000313" key="5">
    <source>
        <dbReference type="Proteomes" id="UP001279734"/>
    </source>
</evidence>
<keyword evidence="5" id="KW-1185">Reference proteome</keyword>
<dbReference type="Gene3D" id="3.40.50.1000">
    <property type="entry name" value="HAD superfamily/HAD-like"/>
    <property type="match status" value="1"/>
</dbReference>
<dbReference type="InterPro" id="IPR036412">
    <property type="entry name" value="HAD-like_sf"/>
</dbReference>
<proteinExistence type="inferred from homology"/>
<comment type="subunit">
    <text evidence="1">Component of the TIM23 complex.</text>
</comment>
<dbReference type="SUPFAM" id="SSF56784">
    <property type="entry name" value="HAD-like"/>
    <property type="match status" value="1"/>
</dbReference>
<dbReference type="FunFam" id="3.40.50.1000:FF:000257">
    <property type="entry name" value="Haloacid dehalogenase-like hydrolase (HAD) superfamily protein"/>
    <property type="match status" value="1"/>
</dbReference>
<keyword evidence="1" id="KW-0653">Protein transport</keyword>
<evidence type="ECO:0000259" key="3">
    <source>
        <dbReference type="PROSITE" id="PS50969"/>
    </source>
</evidence>
<dbReference type="PROSITE" id="PS50969">
    <property type="entry name" value="FCP1"/>
    <property type="match status" value="1"/>
</dbReference>
<keyword evidence="1" id="KW-0811">Translocation</keyword>
<gene>
    <name evidence="4" type="ORF">Nepgr_023748</name>
</gene>
<keyword evidence="1" id="KW-0496">Mitochondrion</keyword>
<dbReference type="SMART" id="SM00577">
    <property type="entry name" value="CPDc"/>
    <property type="match status" value="1"/>
</dbReference>
<protein>
    <recommendedName>
        <fullName evidence="1">Mitochondrial import inner membrane translocase subunit TIM50</fullName>
    </recommendedName>
</protein>
<keyword evidence="1" id="KW-0809">Transit peptide</keyword>
<comment type="similarity">
    <text evidence="1">Belongs to the TIM50 family.</text>
</comment>
<dbReference type="PANTHER" id="PTHR12210">
    <property type="entry name" value="DULLARD PROTEIN PHOSPHATASE"/>
    <property type="match status" value="1"/>
</dbReference>